<keyword evidence="3" id="KW-1185">Reference proteome</keyword>
<evidence type="ECO:0000256" key="1">
    <source>
        <dbReference type="SAM" id="Phobius"/>
    </source>
</evidence>
<feature type="transmembrane region" description="Helical" evidence="1">
    <location>
        <begin position="21"/>
        <end position="39"/>
    </location>
</feature>
<dbReference type="InParanoid" id="A0A3Q7FVQ5"/>
<organism evidence="2">
    <name type="scientific">Solanum lycopersicum</name>
    <name type="common">Tomato</name>
    <name type="synonym">Lycopersicon esculentum</name>
    <dbReference type="NCBI Taxonomy" id="4081"/>
    <lineage>
        <taxon>Eukaryota</taxon>
        <taxon>Viridiplantae</taxon>
        <taxon>Streptophyta</taxon>
        <taxon>Embryophyta</taxon>
        <taxon>Tracheophyta</taxon>
        <taxon>Spermatophyta</taxon>
        <taxon>Magnoliopsida</taxon>
        <taxon>eudicotyledons</taxon>
        <taxon>Gunneridae</taxon>
        <taxon>Pentapetalae</taxon>
        <taxon>asterids</taxon>
        <taxon>lamiids</taxon>
        <taxon>Solanales</taxon>
        <taxon>Solanaceae</taxon>
        <taxon>Solanoideae</taxon>
        <taxon>Solaneae</taxon>
        <taxon>Solanum</taxon>
        <taxon>Solanum subgen. Lycopersicon</taxon>
    </lineage>
</organism>
<reference evidence="2" key="1">
    <citation type="journal article" date="2012" name="Nature">
        <title>The tomato genome sequence provides insights into fleshy fruit evolution.</title>
        <authorList>
            <consortium name="Tomato Genome Consortium"/>
        </authorList>
    </citation>
    <scope>NUCLEOTIDE SEQUENCE [LARGE SCALE GENOMIC DNA]</scope>
    <source>
        <strain evidence="2">cv. Heinz 1706</strain>
    </source>
</reference>
<keyword evidence="1" id="KW-0812">Transmembrane</keyword>
<dbReference type="AlphaFoldDB" id="A0A3Q7FVQ5"/>
<name>A0A3Q7FVQ5_SOLLC</name>
<evidence type="ECO:0000313" key="3">
    <source>
        <dbReference type="Proteomes" id="UP000004994"/>
    </source>
</evidence>
<dbReference type="Proteomes" id="UP000004994">
    <property type="component" value="Chromosome 2"/>
</dbReference>
<dbReference type="EnsemblPlants" id="Solyc02g086400.2.1">
    <property type="protein sequence ID" value="Solyc02g086400.2.1"/>
    <property type="gene ID" value="Solyc02g086400.2"/>
</dbReference>
<dbReference type="STRING" id="4081.A0A3Q7FVQ5"/>
<protein>
    <submittedName>
        <fullName evidence="2">Uncharacterized protein</fullName>
    </submittedName>
</protein>
<keyword evidence="1" id="KW-1133">Transmembrane helix</keyword>
<evidence type="ECO:0000313" key="2">
    <source>
        <dbReference type="EnsemblPlants" id="Solyc02g086400.2.1"/>
    </source>
</evidence>
<proteinExistence type="predicted"/>
<reference evidence="2" key="2">
    <citation type="submission" date="2019-01" db="UniProtKB">
        <authorList>
            <consortium name="EnsemblPlants"/>
        </authorList>
    </citation>
    <scope>IDENTIFICATION</scope>
    <source>
        <strain evidence="2">cv. Heinz 1706</strain>
    </source>
</reference>
<accession>A0A3Q7FVQ5</accession>
<sequence>MPEAVKRGVSRFSRLKVILPVRAIAVSTFITFFSLKLLLENLDKNIVIEVSSSSVAIPFPAPLCRYTCELRDIPELHWISFHAAKETDWTVHCQERDWIFAEYFEVLLKSVIPESGFLSQIESSSRSLAYRTVGVNWKFRSLRQPLQSNVLPTEDNLLDSSFLLPDQQSTVPFRKCLELDDSSNVMHKRRKQFVQSCSLHKRLEMDHQKNLKNYLIPRAMISSSVDADSYKWIDARNRVYKKSFSCPAILPQVSLQEKQQEIKILRQEEVYDVPLMPETRTVRRLHHSAEAICSELPQQSSHQCDQSSTPSCGDSVFSPVRICTNKKSRFLGFLDKMEGPPSIDYKWYWNRESTIDKTCLDGAKVLQLVDKKFRFDHVHRVQKRIWVVACVLDQEELSIRIGINLLTWSLFLALFAGRHLKNPHCLENENPQTLRTPLHLMLYLQRMIYWITNSVLQLDPVINQTPVRFWIRGVLNNCSWQINRGYLILGSLLNFIRFKCDACEKESIYVELFFAQKPDTIILWISLNRLLKNMVLACHLLVETVSSAPYPEFAIVKSNSEHEDLILIHKLTTSVTLLADQLLTYILKPFTTLYCLFSSTFIFLPLNDICLSTCGKQLLTSTSSQVLSGQKWTTTYLDFEQDSVRLYKPIQVPCHVNVFATDSLLMQMDHKQYPVSESGLEKTRFAGISYFLIYESGATLMLSPPSPPLHMINKKNRELKPKVI</sequence>
<keyword evidence="1" id="KW-0472">Membrane</keyword>
<dbReference type="PaxDb" id="4081-Solyc02g086400.1.1"/>
<dbReference type="Gramene" id="Solyc02g086400.2.1">
    <property type="protein sequence ID" value="Solyc02g086400.2.1"/>
    <property type="gene ID" value="Solyc02g086400.2"/>
</dbReference>